<dbReference type="Pfam" id="PF07052">
    <property type="entry name" value="Hep_59"/>
    <property type="match status" value="1"/>
</dbReference>
<evidence type="ECO:0000256" key="1">
    <source>
        <dbReference type="ARBA" id="ARBA00004123"/>
    </source>
</evidence>
<dbReference type="Proteomes" id="UP000838763">
    <property type="component" value="Unassembled WGS sequence"/>
</dbReference>
<evidence type="ECO:0000256" key="3">
    <source>
        <dbReference type="ARBA" id="ARBA00023242"/>
    </source>
</evidence>
<feature type="compositionally biased region" description="Basic and acidic residues" evidence="4">
    <location>
        <begin position="192"/>
        <end position="204"/>
    </location>
</feature>
<dbReference type="GO" id="GO:0005681">
    <property type="term" value="C:spliceosomal complex"/>
    <property type="evidence" value="ECO:0007669"/>
    <property type="project" value="TreeGrafter"/>
</dbReference>
<keyword evidence="3" id="KW-0539">Nucleus</keyword>
<feature type="region of interest" description="Disordered" evidence="4">
    <location>
        <begin position="271"/>
        <end position="293"/>
    </location>
</feature>
<feature type="compositionally biased region" description="Basic and acidic residues" evidence="4">
    <location>
        <begin position="322"/>
        <end position="334"/>
    </location>
</feature>
<feature type="compositionally biased region" description="Basic and acidic residues" evidence="4">
    <location>
        <begin position="250"/>
        <end position="259"/>
    </location>
</feature>
<feature type="region of interest" description="Disordered" evidence="4">
    <location>
        <begin position="120"/>
        <end position="259"/>
    </location>
</feature>
<protein>
    <recommendedName>
        <fullName evidence="7">mRNA splicing factor RNA helicase</fullName>
    </recommendedName>
</protein>
<proteinExistence type="inferred from homology"/>
<dbReference type="PANTHER" id="PTHR13486">
    <property type="entry name" value="TELOMERE LENGTH AND SILENCING PROTEIN 1 TLS1 FAMILY MEMBER"/>
    <property type="match status" value="1"/>
</dbReference>
<dbReference type="AlphaFoldDB" id="A0A9P1MCX3"/>
<gene>
    <name evidence="5" type="ORF">PPNO1_LOCUS6424</name>
</gene>
<evidence type="ECO:0000313" key="5">
    <source>
        <dbReference type="EMBL" id="CAI4216777.1"/>
    </source>
</evidence>
<feature type="region of interest" description="Disordered" evidence="4">
    <location>
        <begin position="24"/>
        <end position="102"/>
    </location>
</feature>
<evidence type="ECO:0008006" key="7">
    <source>
        <dbReference type="Google" id="ProtNLM"/>
    </source>
</evidence>
<comment type="similarity">
    <text evidence="2">Belongs to the TLS1 family.</text>
</comment>
<organism evidence="5 6">
    <name type="scientific">Parascedosporium putredinis</name>
    <dbReference type="NCBI Taxonomy" id="1442378"/>
    <lineage>
        <taxon>Eukaryota</taxon>
        <taxon>Fungi</taxon>
        <taxon>Dikarya</taxon>
        <taxon>Ascomycota</taxon>
        <taxon>Pezizomycotina</taxon>
        <taxon>Sordariomycetes</taxon>
        <taxon>Hypocreomycetidae</taxon>
        <taxon>Microascales</taxon>
        <taxon>Microascaceae</taxon>
        <taxon>Parascedosporium</taxon>
    </lineage>
</organism>
<comment type="caution">
    <text evidence="5">The sequence shown here is derived from an EMBL/GenBank/DDBJ whole genome shotgun (WGS) entry which is preliminary data.</text>
</comment>
<dbReference type="OrthoDB" id="5627at2759"/>
<comment type="subcellular location">
    <subcellularLocation>
        <location evidence="1">Nucleus</location>
    </subcellularLocation>
</comment>
<name>A0A9P1MCX3_9PEZI</name>
<dbReference type="GO" id="GO:0000398">
    <property type="term" value="P:mRNA splicing, via spliceosome"/>
    <property type="evidence" value="ECO:0007669"/>
    <property type="project" value="TreeGrafter"/>
</dbReference>
<evidence type="ECO:0000256" key="4">
    <source>
        <dbReference type="SAM" id="MobiDB-lite"/>
    </source>
</evidence>
<dbReference type="EMBL" id="CALLCH030000015">
    <property type="protein sequence ID" value="CAI4216777.1"/>
    <property type="molecule type" value="Genomic_DNA"/>
</dbReference>
<feature type="region of interest" description="Disordered" evidence="4">
    <location>
        <begin position="311"/>
        <end position="365"/>
    </location>
</feature>
<feature type="compositionally biased region" description="Basic and acidic residues" evidence="4">
    <location>
        <begin position="284"/>
        <end position="293"/>
    </location>
</feature>
<dbReference type="InterPro" id="IPR010756">
    <property type="entry name" value="Tls1-like"/>
</dbReference>
<feature type="compositionally biased region" description="Basic residues" evidence="4">
    <location>
        <begin position="79"/>
        <end position="91"/>
    </location>
</feature>
<sequence length="365" mass="40792">MESTPTPDVTNPSGDAPIVFRAKKKKATIRARPDHSASALDTPSLPVNDESHVGAPVTRETGEEEAEDDEGLSVAELLRRRRKQQRMKGVSRPHGELEEEEIQEQALVRAENALDNADTVLGDSETIRGANRLGRGAREQTHLTRRQAALGEGSAQQQQQQGETSHTSLSEDHSLKAPPGAFDPQKRTMHGKLMEVDLGEESRNHNVALTEKAKRKLHGQPADDGDGDGRFSRKTRLGKDGQPIRNRNRRNSDDLKRDQLVEQILHESKLDVYRVPEENPSADANREYEGSADDRIAEEFKREFLDAIAQRRQKRRAARPTRPAEKKADPDVLRGPKLGGSRNVRSAVRDILLQQEKEKAKASRR</sequence>
<feature type="compositionally biased region" description="Acidic residues" evidence="4">
    <location>
        <begin position="62"/>
        <end position="71"/>
    </location>
</feature>
<evidence type="ECO:0000313" key="6">
    <source>
        <dbReference type="Proteomes" id="UP000838763"/>
    </source>
</evidence>
<keyword evidence="6" id="KW-1185">Reference proteome</keyword>
<reference evidence="5" key="1">
    <citation type="submission" date="2022-11" db="EMBL/GenBank/DDBJ databases">
        <authorList>
            <person name="Scott C."/>
            <person name="Bruce N."/>
        </authorList>
    </citation>
    <scope>NUCLEOTIDE SEQUENCE</scope>
</reference>
<dbReference type="PANTHER" id="PTHR13486:SF2">
    <property type="entry name" value="SPLICING FACTOR C9ORF78"/>
    <property type="match status" value="1"/>
</dbReference>
<evidence type="ECO:0000256" key="2">
    <source>
        <dbReference type="ARBA" id="ARBA00007643"/>
    </source>
</evidence>
<feature type="compositionally biased region" description="Basic and acidic residues" evidence="4">
    <location>
        <begin position="355"/>
        <end position="365"/>
    </location>
</feature>
<accession>A0A9P1MCX3</accession>